<organism evidence="2 3">
    <name type="scientific">Pseudokineococcus lusitanus</name>
    <dbReference type="NCBI Taxonomy" id="763993"/>
    <lineage>
        <taxon>Bacteria</taxon>
        <taxon>Bacillati</taxon>
        <taxon>Actinomycetota</taxon>
        <taxon>Actinomycetes</taxon>
        <taxon>Kineosporiales</taxon>
        <taxon>Kineosporiaceae</taxon>
        <taxon>Pseudokineococcus</taxon>
    </lineage>
</organism>
<evidence type="ECO:0000313" key="2">
    <source>
        <dbReference type="EMBL" id="ROP34767.1"/>
    </source>
</evidence>
<dbReference type="Gene3D" id="1.20.910.10">
    <property type="entry name" value="Heme oxygenase-like"/>
    <property type="match status" value="1"/>
</dbReference>
<feature type="region of interest" description="Disordered" evidence="1">
    <location>
        <begin position="1"/>
        <end position="38"/>
    </location>
</feature>
<accession>A0A3N1GX07</accession>
<name>A0A3N1GX07_9ACTN</name>
<gene>
    <name evidence="2" type="ORF">EDC03_2589</name>
</gene>
<reference evidence="2 3" key="1">
    <citation type="journal article" date="2015" name="Stand. Genomic Sci.">
        <title>Genomic Encyclopedia of Bacterial and Archaeal Type Strains, Phase III: the genomes of soil and plant-associated and newly described type strains.</title>
        <authorList>
            <person name="Whitman W.B."/>
            <person name="Woyke T."/>
            <person name="Klenk H.P."/>
            <person name="Zhou Y."/>
            <person name="Lilburn T.G."/>
            <person name="Beck B.J."/>
            <person name="De Vos P."/>
            <person name="Vandamme P."/>
            <person name="Eisen J.A."/>
            <person name="Garrity G."/>
            <person name="Hugenholtz P."/>
            <person name="Kyrpides N.C."/>
        </authorList>
    </citation>
    <scope>NUCLEOTIDE SEQUENCE [LARGE SCALE GENOMIC DNA]</scope>
    <source>
        <strain evidence="2 3">CECT 7306</strain>
    </source>
</reference>
<evidence type="ECO:0000313" key="3">
    <source>
        <dbReference type="Proteomes" id="UP000276232"/>
    </source>
</evidence>
<comment type="caution">
    <text evidence="2">The sequence shown here is derived from an EMBL/GenBank/DDBJ whole genome shotgun (WGS) entry which is preliminary data.</text>
</comment>
<sequence length="381" mass="40141">MTTTDRPTTVPTPAPTSVGPSTLRAGAPAPVGVPTGRGPVSDAVRDVLLGGGTATADVRDLAAAELRRRDLGADELLRDDDLQLALWMLQELSFRAYGGAADHLEWDLGLVAARQVLEQALEEALRQVAEVPVGVAPAEVPEVLFAMTAEDGTPGLSHHLARRATVAEFRELMVHRSVYHLKEADPHTWAIPRLAGTVKAAMVEIQADEYGGGRAERMHAALFARTMRALGLSDTYGRYLDDVPATTLVGSTAMALLGLNRRLVGAVVGHLAAFEMTSSLPNRRYGAGMRRLGYDADATWFFDEHVEADAVHEQVAAHDLAGGFARQHPHRTDEVLFGAAVGLALDEVAGAHLLGSWQAGQSSLLGGGPLAGSSAAAAPAA</sequence>
<dbReference type="AlphaFoldDB" id="A0A3N1GX07"/>
<feature type="compositionally biased region" description="Low complexity" evidence="1">
    <location>
        <begin position="1"/>
        <end position="22"/>
    </location>
</feature>
<dbReference type="Proteomes" id="UP000276232">
    <property type="component" value="Unassembled WGS sequence"/>
</dbReference>
<dbReference type="Pfam" id="PF14518">
    <property type="entry name" value="Haem_oxygenas_2"/>
    <property type="match status" value="1"/>
</dbReference>
<dbReference type="InParanoid" id="A0A3N1GX07"/>
<dbReference type="SUPFAM" id="SSF48613">
    <property type="entry name" value="Heme oxygenase-like"/>
    <property type="match status" value="1"/>
</dbReference>
<dbReference type="InterPro" id="IPR016084">
    <property type="entry name" value="Haem_Oase-like_multi-hlx"/>
</dbReference>
<proteinExistence type="predicted"/>
<dbReference type="SMART" id="SM01236">
    <property type="entry name" value="Haem_oxygenase_2"/>
    <property type="match status" value="1"/>
</dbReference>
<evidence type="ECO:0000256" key="1">
    <source>
        <dbReference type="SAM" id="MobiDB-lite"/>
    </source>
</evidence>
<protein>
    <submittedName>
        <fullName evidence="2">Heme oxygenase-like protein</fullName>
    </submittedName>
</protein>
<keyword evidence="3" id="KW-1185">Reference proteome</keyword>
<dbReference type="OrthoDB" id="252872at2"/>
<dbReference type="EMBL" id="RJKN01000006">
    <property type="protein sequence ID" value="ROP34767.1"/>
    <property type="molecule type" value="Genomic_DNA"/>
</dbReference>